<protein>
    <submittedName>
        <fullName evidence="1">DUF3866 family protein</fullName>
    </submittedName>
</protein>
<name>A0ABV9Q1V4_9BACL</name>
<evidence type="ECO:0000313" key="1">
    <source>
        <dbReference type="EMBL" id="MFC4767237.1"/>
    </source>
</evidence>
<dbReference type="Pfam" id="PF12982">
    <property type="entry name" value="DUF3866"/>
    <property type="match status" value="1"/>
</dbReference>
<organism evidence="1 2">
    <name type="scientific">Effusibacillus consociatus</name>
    <dbReference type="NCBI Taxonomy" id="1117041"/>
    <lineage>
        <taxon>Bacteria</taxon>
        <taxon>Bacillati</taxon>
        <taxon>Bacillota</taxon>
        <taxon>Bacilli</taxon>
        <taxon>Bacillales</taxon>
        <taxon>Alicyclobacillaceae</taxon>
        <taxon>Effusibacillus</taxon>
    </lineage>
</organism>
<evidence type="ECO:0000313" key="2">
    <source>
        <dbReference type="Proteomes" id="UP001596002"/>
    </source>
</evidence>
<sequence>MIRIEQGEVLRIISKRSGIQELAVLVGGNEERAIQYTDLSIPVVPGDSVWLNTTAVRLELGTGGYHFVLPCEGHESPGTGHIMKLRYTPGQIRVHSCEEPSHPAYESIRDKDSVENMIVISAELHSMLPAIAATISFAAAGASLGYRKPRVAYVMTDGGALPIAFSRAVAELKEKGLICGTVTVGHAYGGDLEAVNLYSGLLAAKHVLEADIAIVTMGPGIVGTGTRFGHTGIEQGQVVNAVASLGGYSIACPRISFTDSRRRHQGISHHSLTALGRVALAKAVVPIPVLARDQMETIRKQLWEHDLVSKHTIKIRDGSIINQASACYDLKLSTMGRTLPEEQPFFKAAAAAGILAAEFINSGFETGGDTAFPDMLAT</sequence>
<dbReference type="EMBL" id="JBHSHC010000052">
    <property type="protein sequence ID" value="MFC4767237.1"/>
    <property type="molecule type" value="Genomic_DNA"/>
</dbReference>
<dbReference type="InterPro" id="IPR024479">
    <property type="entry name" value="DUF3866"/>
</dbReference>
<keyword evidence="2" id="KW-1185">Reference proteome</keyword>
<gene>
    <name evidence="1" type="ORF">ACFO8Q_07665</name>
</gene>
<dbReference type="Proteomes" id="UP001596002">
    <property type="component" value="Unassembled WGS sequence"/>
</dbReference>
<reference evidence="2" key="1">
    <citation type="journal article" date="2019" name="Int. J. Syst. Evol. Microbiol.">
        <title>The Global Catalogue of Microorganisms (GCM) 10K type strain sequencing project: providing services to taxonomists for standard genome sequencing and annotation.</title>
        <authorList>
            <consortium name="The Broad Institute Genomics Platform"/>
            <consortium name="The Broad Institute Genome Sequencing Center for Infectious Disease"/>
            <person name="Wu L."/>
            <person name="Ma J."/>
        </authorList>
    </citation>
    <scope>NUCLEOTIDE SEQUENCE [LARGE SCALE GENOMIC DNA]</scope>
    <source>
        <strain evidence="2">WYCCWR 12678</strain>
    </source>
</reference>
<proteinExistence type="predicted"/>
<comment type="caution">
    <text evidence="1">The sequence shown here is derived from an EMBL/GenBank/DDBJ whole genome shotgun (WGS) entry which is preliminary data.</text>
</comment>
<accession>A0ABV9Q1V4</accession>
<dbReference type="RefSeq" id="WP_380025163.1">
    <property type="nucleotide sequence ID" value="NZ_JBHSHC010000052.1"/>
</dbReference>